<dbReference type="Pfam" id="PF00702">
    <property type="entry name" value="Hydrolase"/>
    <property type="match status" value="1"/>
</dbReference>
<evidence type="ECO:0000259" key="3">
    <source>
        <dbReference type="PROSITE" id="PS50211"/>
    </source>
</evidence>
<feature type="compositionally biased region" description="Basic residues" evidence="1">
    <location>
        <begin position="1918"/>
        <end position="1932"/>
    </location>
</feature>
<feature type="region of interest" description="Disordered" evidence="1">
    <location>
        <begin position="1525"/>
        <end position="1626"/>
    </location>
</feature>
<dbReference type="Gene3D" id="3.40.50.1000">
    <property type="entry name" value="HAD superfamily/HAD-like"/>
    <property type="match status" value="1"/>
</dbReference>
<feature type="compositionally biased region" description="Polar residues" evidence="1">
    <location>
        <begin position="745"/>
        <end position="755"/>
    </location>
</feature>
<dbReference type="VEuPathDB" id="CryptoDB:Vbra_6711"/>
<feature type="region of interest" description="Disordered" evidence="1">
    <location>
        <begin position="745"/>
        <end position="809"/>
    </location>
</feature>
<feature type="compositionally biased region" description="Low complexity" evidence="1">
    <location>
        <begin position="930"/>
        <end position="943"/>
    </location>
</feature>
<accession>A0A0G4E9U6</accession>
<feature type="domain" description="UDENN" evidence="3">
    <location>
        <begin position="50"/>
        <end position="523"/>
    </location>
</feature>
<gene>
    <name evidence="4" type="ORF">Vbra_6711</name>
</gene>
<feature type="compositionally biased region" description="Polar residues" evidence="1">
    <location>
        <begin position="1742"/>
        <end position="1758"/>
    </location>
</feature>
<feature type="compositionally biased region" description="Low complexity" evidence="1">
    <location>
        <begin position="1729"/>
        <end position="1741"/>
    </location>
</feature>
<feature type="compositionally biased region" description="Basic residues" evidence="1">
    <location>
        <begin position="2810"/>
        <end position="2823"/>
    </location>
</feature>
<evidence type="ECO:0000313" key="5">
    <source>
        <dbReference type="Proteomes" id="UP000041254"/>
    </source>
</evidence>
<feature type="compositionally biased region" description="Polar residues" evidence="1">
    <location>
        <begin position="1792"/>
        <end position="1807"/>
    </location>
</feature>
<dbReference type="Proteomes" id="UP000041254">
    <property type="component" value="Unassembled WGS sequence"/>
</dbReference>
<reference evidence="4 5" key="1">
    <citation type="submission" date="2014-11" db="EMBL/GenBank/DDBJ databases">
        <authorList>
            <person name="Zhu J."/>
            <person name="Qi W."/>
            <person name="Song R."/>
        </authorList>
    </citation>
    <scope>NUCLEOTIDE SEQUENCE [LARGE SCALE GENOMIC DNA]</scope>
</reference>
<dbReference type="SFLD" id="SFLDG01129">
    <property type="entry name" value="C1.5:_HAD__Beta-PGM__Phosphata"/>
    <property type="match status" value="1"/>
</dbReference>
<feature type="region of interest" description="Disordered" evidence="1">
    <location>
        <begin position="2421"/>
        <end position="2527"/>
    </location>
</feature>
<keyword evidence="5" id="KW-1185">Reference proteome</keyword>
<organism evidence="4 5">
    <name type="scientific">Vitrella brassicaformis (strain CCMP3155)</name>
    <dbReference type="NCBI Taxonomy" id="1169540"/>
    <lineage>
        <taxon>Eukaryota</taxon>
        <taxon>Sar</taxon>
        <taxon>Alveolata</taxon>
        <taxon>Colpodellida</taxon>
        <taxon>Vitrellaceae</taxon>
        <taxon>Vitrella</taxon>
    </lineage>
</organism>
<feature type="compositionally biased region" description="Low complexity" evidence="1">
    <location>
        <begin position="2336"/>
        <end position="2356"/>
    </location>
</feature>
<feature type="compositionally biased region" description="Basic and acidic residues" evidence="1">
    <location>
        <begin position="2594"/>
        <end position="2603"/>
    </location>
</feature>
<keyword evidence="2" id="KW-1133">Transmembrane helix</keyword>
<feature type="compositionally biased region" description="Low complexity" evidence="1">
    <location>
        <begin position="955"/>
        <end position="973"/>
    </location>
</feature>
<dbReference type="PANTHER" id="PTHR12296:SF21">
    <property type="entry name" value="DENN DOMAIN-CONTAINING PROTEIN 3"/>
    <property type="match status" value="1"/>
</dbReference>
<dbReference type="PANTHER" id="PTHR12296">
    <property type="entry name" value="DENN DOMAIN-CONTAINING PROTEIN 4"/>
    <property type="match status" value="1"/>
</dbReference>
<dbReference type="InParanoid" id="A0A0G4E9U6"/>
<dbReference type="InterPro" id="IPR051696">
    <property type="entry name" value="DENN_Domain_GEFs"/>
</dbReference>
<dbReference type="InterPro" id="IPR006439">
    <property type="entry name" value="HAD-SF_hydro_IA"/>
</dbReference>
<evidence type="ECO:0000256" key="2">
    <source>
        <dbReference type="SAM" id="Phobius"/>
    </source>
</evidence>
<feature type="region of interest" description="Disordered" evidence="1">
    <location>
        <begin position="2575"/>
        <end position="2603"/>
    </location>
</feature>
<feature type="region of interest" description="Disordered" evidence="1">
    <location>
        <begin position="692"/>
        <end position="729"/>
    </location>
</feature>
<dbReference type="InterPro" id="IPR023198">
    <property type="entry name" value="PGP-like_dom2"/>
</dbReference>
<evidence type="ECO:0000256" key="1">
    <source>
        <dbReference type="SAM" id="MobiDB-lite"/>
    </source>
</evidence>
<dbReference type="OrthoDB" id="443355at2759"/>
<feature type="compositionally biased region" description="Low complexity" evidence="1">
    <location>
        <begin position="2495"/>
        <end position="2506"/>
    </location>
</feature>
<feature type="compositionally biased region" description="Polar residues" evidence="1">
    <location>
        <begin position="2449"/>
        <end position="2461"/>
    </location>
</feature>
<evidence type="ECO:0000313" key="4">
    <source>
        <dbReference type="EMBL" id="CEL91957.1"/>
    </source>
</evidence>
<keyword evidence="2" id="KW-0812">Transmembrane</keyword>
<feature type="compositionally biased region" description="Low complexity" evidence="1">
    <location>
        <begin position="1599"/>
        <end position="1610"/>
    </location>
</feature>
<feature type="region of interest" description="Disordered" evidence="1">
    <location>
        <begin position="1661"/>
        <end position="1691"/>
    </location>
</feature>
<keyword evidence="2" id="KW-0472">Membrane</keyword>
<feature type="region of interest" description="Disordered" evidence="1">
    <location>
        <begin position="1705"/>
        <end position="1933"/>
    </location>
</feature>
<dbReference type="SUPFAM" id="SSF56784">
    <property type="entry name" value="HAD-like"/>
    <property type="match status" value="1"/>
</dbReference>
<feature type="region of interest" description="Disordered" evidence="1">
    <location>
        <begin position="2791"/>
        <end position="2833"/>
    </location>
</feature>
<dbReference type="PROSITE" id="PS50211">
    <property type="entry name" value="DENN"/>
    <property type="match status" value="1"/>
</dbReference>
<protein>
    <recommendedName>
        <fullName evidence="3">UDENN domain-containing protein</fullName>
    </recommendedName>
</protein>
<feature type="region of interest" description="Disordered" evidence="1">
    <location>
        <begin position="605"/>
        <end position="653"/>
    </location>
</feature>
<name>A0A0G4E9U6_VITBC</name>
<feature type="region of interest" description="Disordered" evidence="1">
    <location>
        <begin position="898"/>
        <end position="973"/>
    </location>
</feature>
<dbReference type="GO" id="GO:0031410">
    <property type="term" value="C:cytoplasmic vesicle"/>
    <property type="evidence" value="ECO:0007669"/>
    <property type="project" value="TreeGrafter"/>
</dbReference>
<feature type="compositionally biased region" description="Basic and acidic residues" evidence="1">
    <location>
        <begin position="1778"/>
        <end position="1787"/>
    </location>
</feature>
<dbReference type="SFLD" id="SFLDS00003">
    <property type="entry name" value="Haloacid_Dehalogenase"/>
    <property type="match status" value="1"/>
</dbReference>
<dbReference type="EMBL" id="CDMY01000033">
    <property type="protein sequence ID" value="CEL91957.1"/>
    <property type="molecule type" value="Genomic_DNA"/>
</dbReference>
<feature type="compositionally biased region" description="Basic residues" evidence="1">
    <location>
        <begin position="1850"/>
        <end position="1859"/>
    </location>
</feature>
<feature type="region of interest" description="Disordered" evidence="1">
    <location>
        <begin position="2333"/>
        <end position="2391"/>
    </location>
</feature>
<dbReference type="Gene3D" id="3.40.50.11500">
    <property type="match status" value="1"/>
</dbReference>
<dbReference type="GO" id="GO:0032483">
    <property type="term" value="P:regulation of Rab protein signal transduction"/>
    <property type="evidence" value="ECO:0007669"/>
    <property type="project" value="TreeGrafter"/>
</dbReference>
<dbReference type="NCBIfam" id="TIGR01549">
    <property type="entry name" value="HAD-SF-IA-v1"/>
    <property type="match status" value="1"/>
</dbReference>
<feature type="transmembrane region" description="Helical" evidence="2">
    <location>
        <begin position="2896"/>
        <end position="2913"/>
    </location>
</feature>
<sequence length="2932" mass="317317">MPSGSPRAQRGLPASLHIADVFFRIGVEDSVLKDHLSRGPQEAFLTPLKGQIVEWYPSHSPATSPHSLLSAGMGGPSSPSSRKDSSPSAAMQQTLTSFCPPEGLWLYREEQGCPGPVFFSTVLWGLSRRAYVCCLMVWEPRAWPWDIDHGEMQSSGLIDGMVAVTEDGLDEADLEDYSRDSPAGSSIVYVPTCLCFMTRQPLISSLKSVLYELYQLQQRTAKMSFLRHLLNTPTRPSPSSDHSSAAIESTIGRLLGDLSGAGLARPSVKLHIGIGDTHLRAIDLPGGCSSGGRELSYRALFACLKLDRIVNVFALLLLERKVLMLSRRASLLTYLAEIFRQLLFPFEWHHPYLPLIPSERSELVEMPAPFLCGMLVPSWVLPKQDGPQQQVPADTDDGSMVSYDDFTKSFPKDVFLLDVDRDKILGPATPEAAAFPQLPTLLLHALKNLKSISAAEHWATTGSGRGPPLPPAPPPSQSTPPPTPLPGPNRDPLFWADFDYADTTEAGKSAIPPEHVTQTSIVEVLSASPESAAKAELEGMMLERLSEQASSSVSKKSVWGRHDAPGRVRSAVSLTSSIPTTTEAESQRVIRSLYPQVMSSYDSPLCPKRPLLSPSDAQQDVDHQTTGSRPESRGGDAHQLGSGRVVGGAVPSESEENEIRLITQATFATVLVKLLHCYRDFIRYQDARPEQQQDLGTAAKQPQDGTTALPDVPVPQVQPTGTQRTSLLPSPALSLAYSTITPTQSSSVSLMHSPQPSVPVSKDTSRKVSHEEGGEEDEHRGRGDERRGPRRPAPLKIERDEGQGDAASNEPVFLVEEFCAELKSRGLETAEPFVRGLMQTNAWEIFIRSHGRPSSRDASPGRREAESHHRHHHPTPEAARAAAFFGSLCSRFNSSCVSRVEPTPATGSSPLRKDATSAADAPPSTRRVRSATPSSTPVPSPSSHTGGDLLEAADGTTTAPRSRTSTRGTSVATPAAEGPVYEFGNISGFREWVKREMAKRDMVETTIVMPMDDTTATPPTHLPVEDLAGLPPSVLMDLLVKGRPFPVRQLDPARFPVPWGSDRWPWLQLRLGSPEQPSRHSSSSASPPPSPSLHPSPSVSPDLGTSPVFRNMARAARSPRSTTNMMAGQFADALTMLLNGIMLDTPFERAMRQLAGMEGEEDALLWGALRDVVECGSQCPTCGFKIAFWEIYRRCTGVPGFSCPSLSCAAPLTDSPTIRLKAAVGLYSTDRHHLQDTQPGRRSIQSLRSWQAESVTVACGKCGQDPALKPPYFVLSSATQAGDAGREVPFLTLMGILTILAEMTGVSLSTVAPMAASQTEGGSPAAASMSMSPSQSGGERLSFGYSYSFPDMDSRMWGQRCPSSQILRLKAPEVYWNLAMFFNIQYQHTQEGGAVVHRSMMDLCDEYIETAREAMQPEAAAAGPTSPSETLQLLDQRTSPPSKRLDSQHAILGIDVQPSGRVDIIPIARGSIVEQTAGGPLMRARKAVPAKVTDAAAVTIPTPQQRDVEPAAKAVPLAKAAAFRHSAPDVSSPSPPPSEKGISLPLSSPPVVTRKKRGQASTMPPVLSSAAPKPPAREPTGSPRSHPAARGRRPSTANQHQQQGQQSRPPSRSKRRSLTGRMGRLSLGRLAGHGGIERLDSKIAMVPEWVDVHLKETITTSRRSFRRKPTSKGAARRRKQRSGIDAISLPPTPYVAAGRGSYQSDFNKTAPASRLSAPLGTTKTRRTIASPGSPASATSTGKTPSTVRFATARRSVSSPVLHIRRRTGSSRAPSMARRPPERQRATRADTVASLSPSLPSRATSDQSVGEEDEKVAALPQAERRLEPTPRTHAEPPDTTRRKSGTVLVDKRRHSRKKGPHVVSAEPVEVPLVPGDETPVSLSPWGGEDQETHTAAYTAGPSMRHDAPSHAQNPPSPARRARQRPRRPHRKPRAVMQVPIDSLAFTLRRTKEGLLLTPADVPETGKVVREKGKVPRVEWDAGPLRDARHIGRSPFDRFAPAVLSPVRDGQKKARPRQQHDQHVESVFSFTPSVNTRSVTPMSARNNEMEATGYVMTHRRRQELSFAIDAHKEWQWQSHQASIDEDQEHHGTLTVPTGPHLLTSQRAWKRFNRLTLQQHPLDETMLPDATNALGSPISFLSSASAVPVSASSRSPPKTVEQLQSQLLNHQSAPQGSMFEGLSSIPSYMVPSGCTACTERFTRVVADDQWDKGARLVSPPPLLPQGHDVVVGSEMDDEAFFDEAAEDIMAILEDAVMSPQDKTAASGKADSASRPASVVDKCVSLDLSEASPSDHATPTPPPAIPYAAITLAPDVADVPTATPYDDTRRLASDDVIEGESQQPPAAVPEAPTPTPVSTVDAATSAAPEQATVSTSALPEPTEAQSIAVEGPDNKPVRELTLKEVDRLRLGHEDIVVSRLGGLRTSMSFSLPPSLPPTPRRSPSCPDAMASPVSPSDEGQSVQRNSFDDLTEEPPVYQHAPAPTRGATESGDVAATASADPPGDDQGQQDAGDERASGEEGNDPPDDVCHDEAAVGHDVREAVSDKPVLRCVCFDWDGTVVDSVTSIIRCWARAVKEGKKTARDNKRRRQAADGSGDCGHEPDPPMDERRLEREIRETIGLSIDDVPLVLCPDDDQETHEEIKAAYRTHWREIETQVEPFDGSRNFLDALRRRGVRLAVATGKSRRGLNVQLDSTGFRPLFAASRTPTECLGKPNPQMVTEILSELGVDQQNALFLGDARLDMQMARNAGVTPVGVGWGAEPTSNLHEGGAERCVGSWKEAWEYISQHYQFPLEESTGLQGGGERGGRPDRSSGRRPPRPGRRHHRERRGEGTSAGKLVKRDVDVSFTASLSTQESMQPHTAADRDATPPMSGGGWGVFVAVFVAILLVAVLCILSMPRYVVAMGAMLMACVGVFAHNRGQRQTDRCARVQKRADT</sequence>
<feature type="transmembrane region" description="Helical" evidence="2">
    <location>
        <begin position="2870"/>
        <end position="2891"/>
    </location>
</feature>
<feature type="region of interest" description="Disordered" evidence="1">
    <location>
        <begin position="459"/>
        <end position="492"/>
    </location>
</feature>
<feature type="compositionally biased region" description="Basic and acidic residues" evidence="1">
    <location>
        <begin position="1821"/>
        <end position="1840"/>
    </location>
</feature>
<proteinExistence type="predicted"/>
<dbReference type="InterPro" id="IPR001194">
    <property type="entry name" value="cDENN_dom"/>
</dbReference>
<feature type="compositionally biased region" description="Basic residues" evidence="1">
    <location>
        <begin position="1663"/>
        <end position="1681"/>
    </location>
</feature>
<dbReference type="InterPro" id="IPR037516">
    <property type="entry name" value="Tripartite_DENN"/>
</dbReference>
<feature type="region of interest" description="Disordered" evidence="1">
    <location>
        <begin position="1072"/>
        <end position="1106"/>
    </location>
</feature>
<dbReference type="InterPro" id="IPR036412">
    <property type="entry name" value="HAD-like_sf"/>
</dbReference>
<dbReference type="STRING" id="1169540.A0A0G4E9U6"/>
<feature type="compositionally biased region" description="Low complexity" evidence="1">
    <location>
        <begin position="1073"/>
        <end position="1085"/>
    </location>
</feature>
<dbReference type="Pfam" id="PF02141">
    <property type="entry name" value="DENN"/>
    <property type="match status" value="1"/>
</dbReference>
<feature type="compositionally biased region" description="Low complexity" evidence="1">
    <location>
        <begin position="67"/>
        <end position="80"/>
    </location>
</feature>
<feature type="region of interest" description="Disordered" evidence="1">
    <location>
        <begin position="64"/>
        <end position="91"/>
    </location>
</feature>
<dbReference type="InterPro" id="IPR043153">
    <property type="entry name" value="DENN_C"/>
</dbReference>
<dbReference type="SMART" id="SM00799">
    <property type="entry name" value="DENN"/>
    <property type="match status" value="1"/>
</dbReference>
<feature type="region of interest" description="Disordered" evidence="1">
    <location>
        <begin position="848"/>
        <end position="877"/>
    </location>
</feature>
<feature type="compositionally biased region" description="Pro residues" evidence="1">
    <location>
        <begin position="467"/>
        <end position="489"/>
    </location>
</feature>
<dbReference type="InterPro" id="IPR023214">
    <property type="entry name" value="HAD_sf"/>
</dbReference>
<dbReference type="Gene3D" id="1.10.150.240">
    <property type="entry name" value="Putative phosphatase, domain 2"/>
    <property type="match status" value="1"/>
</dbReference>
<feature type="compositionally biased region" description="Basic and acidic residues" evidence="1">
    <location>
        <begin position="763"/>
        <end position="787"/>
    </location>
</feature>